<evidence type="ECO:0000256" key="7">
    <source>
        <dbReference type="ARBA" id="ARBA00023136"/>
    </source>
</evidence>
<dbReference type="EMBL" id="JMCB01000013">
    <property type="protein sequence ID" value="KFE64830.1"/>
    <property type="molecule type" value="Genomic_DNA"/>
</dbReference>
<keyword evidence="5 8" id="KW-0812">Transmembrane</keyword>
<name>A0A085WAW7_9BACT</name>
<dbReference type="GO" id="GO:0055085">
    <property type="term" value="P:transmembrane transport"/>
    <property type="evidence" value="ECO:0007669"/>
    <property type="project" value="InterPro"/>
</dbReference>
<proteinExistence type="inferred from homology"/>
<dbReference type="InterPro" id="IPR000515">
    <property type="entry name" value="MetI-like"/>
</dbReference>
<keyword evidence="6 8" id="KW-1133">Transmembrane helix</keyword>
<keyword evidence="4" id="KW-0997">Cell inner membrane</keyword>
<feature type="transmembrane region" description="Helical" evidence="8">
    <location>
        <begin position="110"/>
        <end position="134"/>
    </location>
</feature>
<dbReference type="STRING" id="394096.DB31_1848"/>
<evidence type="ECO:0000256" key="2">
    <source>
        <dbReference type="ARBA" id="ARBA00022448"/>
    </source>
</evidence>
<dbReference type="PANTHER" id="PTHR43357">
    <property type="entry name" value="INNER MEMBRANE ABC TRANSPORTER PERMEASE PROTEIN YDCV"/>
    <property type="match status" value="1"/>
</dbReference>
<feature type="transmembrane region" description="Helical" evidence="8">
    <location>
        <begin position="140"/>
        <end position="159"/>
    </location>
</feature>
<protein>
    <submittedName>
        <fullName evidence="10">Spermidine Putrescine ABC transporter permease component potC</fullName>
    </submittedName>
</protein>
<evidence type="ECO:0000256" key="4">
    <source>
        <dbReference type="ARBA" id="ARBA00022519"/>
    </source>
</evidence>
<keyword evidence="3" id="KW-1003">Cell membrane</keyword>
<dbReference type="PANTHER" id="PTHR43357:SF4">
    <property type="entry name" value="INNER MEMBRANE ABC TRANSPORTER PERMEASE PROTEIN YDCV"/>
    <property type="match status" value="1"/>
</dbReference>
<comment type="subcellular location">
    <subcellularLocation>
        <location evidence="1">Cell inner membrane</location>
        <topology evidence="1">Multi-pass membrane protein</topology>
    </subcellularLocation>
    <subcellularLocation>
        <location evidence="8">Cell membrane</location>
        <topology evidence="8">Multi-pass membrane protein</topology>
    </subcellularLocation>
</comment>
<dbReference type="SUPFAM" id="SSF161098">
    <property type="entry name" value="MetI-like"/>
    <property type="match status" value="1"/>
</dbReference>
<feature type="transmembrane region" description="Helical" evidence="8">
    <location>
        <begin position="196"/>
        <end position="219"/>
    </location>
</feature>
<keyword evidence="2 8" id="KW-0813">Transport</keyword>
<feature type="domain" description="ABC transmembrane type-1" evidence="9">
    <location>
        <begin position="72"/>
        <end position="260"/>
    </location>
</feature>
<organism evidence="10 11">
    <name type="scientific">Hyalangium minutum</name>
    <dbReference type="NCBI Taxonomy" id="394096"/>
    <lineage>
        <taxon>Bacteria</taxon>
        <taxon>Pseudomonadati</taxon>
        <taxon>Myxococcota</taxon>
        <taxon>Myxococcia</taxon>
        <taxon>Myxococcales</taxon>
        <taxon>Cystobacterineae</taxon>
        <taxon>Archangiaceae</taxon>
        <taxon>Hyalangium</taxon>
    </lineage>
</organism>
<dbReference type="PROSITE" id="PS50928">
    <property type="entry name" value="ABC_TM1"/>
    <property type="match status" value="1"/>
</dbReference>
<comment type="similarity">
    <text evidence="8">Belongs to the binding-protein-dependent transport system permease family.</text>
</comment>
<keyword evidence="7 8" id="KW-0472">Membrane</keyword>
<evidence type="ECO:0000256" key="5">
    <source>
        <dbReference type="ARBA" id="ARBA00022692"/>
    </source>
</evidence>
<evidence type="ECO:0000256" key="1">
    <source>
        <dbReference type="ARBA" id="ARBA00004429"/>
    </source>
</evidence>
<reference evidence="10 11" key="1">
    <citation type="submission" date="2014-04" db="EMBL/GenBank/DDBJ databases">
        <title>Genome assembly of Hyalangium minutum DSM 14724.</title>
        <authorList>
            <person name="Sharma G."/>
            <person name="Subramanian S."/>
        </authorList>
    </citation>
    <scope>NUCLEOTIDE SEQUENCE [LARGE SCALE GENOMIC DNA]</scope>
    <source>
        <strain evidence="10 11">DSM 14724</strain>
    </source>
</reference>
<dbReference type="PATRIC" id="fig|394096.3.peg.6182"/>
<sequence length="275" mass="29870">MRSDSAAASGPRAPWWLKLLAWGGLVFLHFPIVVVCLYAFNTEESAFSFPLKGFTLEWFRVAAERQDVIEAIGLSLKVALAATALSLVLGTLASLVLARRQFFGREALTLMFALPIALPGIITGIALLSAFKIAEVEMGFWTIAAGHGTFCLVVVYNNVVARLRRMPNSLVEASMDLGADGLQTFRHVLLPQMATALLAGGILAFALSFDEIIVTTFTAGHERTLPIWMLNQLGRPRDVPVTNVVAMLVMFITAIPLLLAWRLTRGTEQVAGSSK</sequence>
<keyword evidence="11" id="KW-1185">Reference proteome</keyword>
<evidence type="ECO:0000313" key="10">
    <source>
        <dbReference type="EMBL" id="KFE64830.1"/>
    </source>
</evidence>
<evidence type="ECO:0000259" key="9">
    <source>
        <dbReference type="PROSITE" id="PS50928"/>
    </source>
</evidence>
<dbReference type="AlphaFoldDB" id="A0A085WAW7"/>
<evidence type="ECO:0000256" key="3">
    <source>
        <dbReference type="ARBA" id="ARBA00022475"/>
    </source>
</evidence>
<comment type="caution">
    <text evidence="10">The sequence shown here is derived from an EMBL/GenBank/DDBJ whole genome shotgun (WGS) entry which is preliminary data.</text>
</comment>
<dbReference type="InterPro" id="IPR035906">
    <property type="entry name" value="MetI-like_sf"/>
</dbReference>
<dbReference type="CDD" id="cd06261">
    <property type="entry name" value="TM_PBP2"/>
    <property type="match status" value="1"/>
</dbReference>
<feature type="transmembrane region" description="Helical" evidence="8">
    <location>
        <begin position="78"/>
        <end position="98"/>
    </location>
</feature>
<evidence type="ECO:0000256" key="8">
    <source>
        <dbReference type="RuleBase" id="RU363032"/>
    </source>
</evidence>
<feature type="transmembrane region" description="Helical" evidence="8">
    <location>
        <begin position="239"/>
        <end position="261"/>
    </location>
</feature>
<dbReference type="Pfam" id="PF00528">
    <property type="entry name" value="BPD_transp_1"/>
    <property type="match status" value="1"/>
</dbReference>
<dbReference type="Proteomes" id="UP000028725">
    <property type="component" value="Unassembled WGS sequence"/>
</dbReference>
<accession>A0A085WAW7</accession>
<dbReference type="RefSeq" id="WP_044193787.1">
    <property type="nucleotide sequence ID" value="NZ_JMCB01000013.1"/>
</dbReference>
<evidence type="ECO:0000256" key="6">
    <source>
        <dbReference type="ARBA" id="ARBA00022989"/>
    </source>
</evidence>
<dbReference type="OrthoDB" id="9782004at2"/>
<dbReference type="GO" id="GO:0005886">
    <property type="term" value="C:plasma membrane"/>
    <property type="evidence" value="ECO:0007669"/>
    <property type="project" value="UniProtKB-SubCell"/>
</dbReference>
<evidence type="ECO:0000313" key="11">
    <source>
        <dbReference type="Proteomes" id="UP000028725"/>
    </source>
</evidence>
<dbReference type="Gene3D" id="1.10.3720.10">
    <property type="entry name" value="MetI-like"/>
    <property type="match status" value="1"/>
</dbReference>
<gene>
    <name evidence="10" type="ORF">DB31_1848</name>
</gene>
<feature type="transmembrane region" description="Helical" evidence="8">
    <location>
        <begin position="20"/>
        <end position="40"/>
    </location>
</feature>